<dbReference type="Pfam" id="PF02386">
    <property type="entry name" value="TrkH"/>
    <property type="match status" value="1"/>
</dbReference>
<evidence type="ECO:0000256" key="2">
    <source>
        <dbReference type="ARBA" id="ARBA00022448"/>
    </source>
</evidence>
<evidence type="ECO:0000256" key="6">
    <source>
        <dbReference type="ARBA" id="ARBA00023065"/>
    </source>
</evidence>
<keyword evidence="5 8" id="KW-1133">Transmembrane helix</keyword>
<evidence type="ECO:0000256" key="4">
    <source>
        <dbReference type="ARBA" id="ARBA00022692"/>
    </source>
</evidence>
<feature type="transmembrane region" description="Helical" evidence="8">
    <location>
        <begin position="48"/>
        <end position="68"/>
    </location>
</feature>
<gene>
    <name evidence="9" type="ORF">ACFORF_06490</name>
</gene>
<protein>
    <submittedName>
        <fullName evidence="9">TrkH family potassium uptake protein</fullName>
    </submittedName>
</protein>
<name>A0ABV8CVQ7_9STRE</name>
<dbReference type="PANTHER" id="PTHR32024">
    <property type="entry name" value="TRK SYSTEM POTASSIUM UPTAKE PROTEIN TRKG-RELATED"/>
    <property type="match status" value="1"/>
</dbReference>
<accession>A0ABV8CVQ7</accession>
<keyword evidence="2" id="KW-0813">Transport</keyword>
<evidence type="ECO:0000256" key="1">
    <source>
        <dbReference type="ARBA" id="ARBA00004651"/>
    </source>
</evidence>
<comment type="caution">
    <text evidence="9">The sequence shown here is derived from an EMBL/GenBank/DDBJ whole genome shotgun (WGS) entry which is preliminary data.</text>
</comment>
<feature type="transmembrane region" description="Helical" evidence="8">
    <location>
        <begin position="16"/>
        <end position="36"/>
    </location>
</feature>
<feature type="transmembrane region" description="Helical" evidence="8">
    <location>
        <begin position="240"/>
        <end position="259"/>
    </location>
</feature>
<evidence type="ECO:0000256" key="3">
    <source>
        <dbReference type="ARBA" id="ARBA00022475"/>
    </source>
</evidence>
<keyword evidence="7 8" id="KW-0472">Membrane</keyword>
<organism evidence="9 10">
    <name type="scientific">Streptococcus caprae</name>
    <dbReference type="NCBI Taxonomy" id="1640501"/>
    <lineage>
        <taxon>Bacteria</taxon>
        <taxon>Bacillati</taxon>
        <taxon>Bacillota</taxon>
        <taxon>Bacilli</taxon>
        <taxon>Lactobacillales</taxon>
        <taxon>Streptococcaceae</taxon>
        <taxon>Streptococcus</taxon>
    </lineage>
</organism>
<feature type="transmembrane region" description="Helical" evidence="8">
    <location>
        <begin position="126"/>
        <end position="147"/>
    </location>
</feature>
<feature type="transmembrane region" description="Helical" evidence="8">
    <location>
        <begin position="191"/>
        <end position="211"/>
    </location>
</feature>
<feature type="transmembrane region" description="Helical" evidence="8">
    <location>
        <begin position="418"/>
        <end position="438"/>
    </location>
</feature>
<keyword evidence="3" id="KW-1003">Cell membrane</keyword>
<evidence type="ECO:0000256" key="8">
    <source>
        <dbReference type="SAM" id="Phobius"/>
    </source>
</evidence>
<evidence type="ECO:0000313" key="9">
    <source>
        <dbReference type="EMBL" id="MFC3928216.1"/>
    </source>
</evidence>
<keyword evidence="10" id="KW-1185">Reference proteome</keyword>
<dbReference type="Proteomes" id="UP001595807">
    <property type="component" value="Unassembled WGS sequence"/>
</dbReference>
<dbReference type="PANTHER" id="PTHR32024:SF1">
    <property type="entry name" value="KTR SYSTEM POTASSIUM UPTAKE PROTEIN B"/>
    <property type="match status" value="1"/>
</dbReference>
<feature type="transmembrane region" description="Helical" evidence="8">
    <location>
        <begin position="318"/>
        <end position="336"/>
    </location>
</feature>
<keyword evidence="6" id="KW-0406">Ion transport</keyword>
<dbReference type="EMBL" id="JBHRZV010000049">
    <property type="protein sequence ID" value="MFC3928216.1"/>
    <property type="molecule type" value="Genomic_DNA"/>
</dbReference>
<evidence type="ECO:0000313" key="10">
    <source>
        <dbReference type="Proteomes" id="UP001595807"/>
    </source>
</evidence>
<sequence>MTKLFQKLSITQRISLSFLLVIATGSILLSLPIFHVADAPATTYLDHLFTTVSMVCVTGLSVFAVADVYNRMGQILCLCLIQIGGLGLVSLIALSYYTLRRKLSLSNQATLQSAISKDSHKGLRDYLYHVFQLTFAIEGICALILMLDFIPRYGWSDGIFNSIFIAISAFCNAGFDNLGSNSLMDFAKNPLINLTVAFLILAGGLGFGVWFDLRERNKKFLSGPLSFKQAFHKISIQTRLVLYTNAIILSLGTLISWILERTNPETIGTYALPDQLLVSFFQTVTMRTAGFATISYSAAEQGTNFFYMLQMAIGGSPGGTAGGLKVTIAAVIFLLFRAEIKGHSHVSFHYRTISDSLIKQTLTVLIFFFTVLVTGYLLLLETEPTLNPFGLLFEVFSALATVGVTMDITPHLSIPGRFIVMALMFIGRVGPITVLLSLRQRTEKSIPYAKADLILG</sequence>
<evidence type="ECO:0000256" key="7">
    <source>
        <dbReference type="ARBA" id="ARBA00023136"/>
    </source>
</evidence>
<feature type="transmembrane region" description="Helical" evidence="8">
    <location>
        <begin position="357"/>
        <end position="379"/>
    </location>
</feature>
<proteinExistence type="predicted"/>
<comment type="subcellular location">
    <subcellularLocation>
        <location evidence="1">Cell membrane</location>
        <topology evidence="1">Multi-pass membrane protein</topology>
    </subcellularLocation>
</comment>
<reference evidence="10" key="1">
    <citation type="journal article" date="2019" name="Int. J. Syst. Evol. Microbiol.">
        <title>The Global Catalogue of Microorganisms (GCM) 10K type strain sequencing project: providing services to taxonomists for standard genome sequencing and annotation.</title>
        <authorList>
            <consortium name="The Broad Institute Genomics Platform"/>
            <consortium name="The Broad Institute Genome Sequencing Center for Infectious Disease"/>
            <person name="Wu L."/>
            <person name="Ma J."/>
        </authorList>
    </citation>
    <scope>NUCLEOTIDE SEQUENCE [LARGE SCALE GENOMIC DNA]</scope>
    <source>
        <strain evidence="10">CCUG 67170</strain>
    </source>
</reference>
<dbReference type="RefSeq" id="WP_380426567.1">
    <property type="nucleotide sequence ID" value="NZ_JBHRZV010000049.1"/>
</dbReference>
<dbReference type="InterPro" id="IPR003445">
    <property type="entry name" value="Cat_transpt"/>
</dbReference>
<feature type="transmembrane region" description="Helical" evidence="8">
    <location>
        <begin position="75"/>
        <end position="97"/>
    </location>
</feature>
<keyword evidence="4 8" id="KW-0812">Transmembrane</keyword>
<feature type="transmembrane region" description="Helical" evidence="8">
    <location>
        <begin position="159"/>
        <end position="179"/>
    </location>
</feature>
<evidence type="ECO:0000256" key="5">
    <source>
        <dbReference type="ARBA" id="ARBA00022989"/>
    </source>
</evidence>